<evidence type="ECO:0000313" key="4">
    <source>
        <dbReference type="Proteomes" id="UP001207528"/>
    </source>
</evidence>
<accession>A0AAW5SFY5</accession>
<comment type="caution">
    <text evidence="2">The sequence shown here is derived from an EMBL/GenBank/DDBJ whole genome shotgun (WGS) entry which is preliminary data.</text>
</comment>
<name>A0AAW5SFY5_MYCNV</name>
<dbReference type="Proteomes" id="UP000069773">
    <property type="component" value="Unassembled WGS sequence"/>
</dbReference>
<dbReference type="EMBL" id="JACKTI010000020">
    <property type="protein sequence ID" value="MCV7022668.1"/>
    <property type="molecule type" value="Genomic_DNA"/>
</dbReference>
<protein>
    <submittedName>
        <fullName evidence="2">Uncharacterized protein</fullName>
    </submittedName>
</protein>
<keyword evidence="3" id="KW-1185">Reference proteome</keyword>
<evidence type="ECO:0000313" key="2">
    <source>
        <dbReference type="EMBL" id="MCV7022668.1"/>
    </source>
</evidence>
<reference evidence="2" key="3">
    <citation type="journal article" date="2022" name="BMC Genomics">
        <title>Comparative genome analysis of mycobacteria focusing on tRNA and non-coding RNA.</title>
        <authorList>
            <person name="Behra P.R.K."/>
            <person name="Pettersson B.M.F."/>
            <person name="Ramesh M."/>
            <person name="Das S."/>
            <person name="Dasgupta S."/>
            <person name="Kirsebom L.A."/>
        </authorList>
    </citation>
    <scope>NUCLEOTIDE SEQUENCE</scope>
    <source>
        <strain evidence="2">DSM 44203</strain>
    </source>
</reference>
<reference evidence="1 3" key="1">
    <citation type="journal article" date="2016" name="Genome Announc.">
        <title>Draft Genome Sequences of Five Rapidly Growing Mycobacterium Species, M. thermoresistibile, M. fortuitum subsp. acetamidolyticum, M. canariasense, M. brisbanense, and M. novocastrense.</title>
        <authorList>
            <person name="Katahira K."/>
            <person name="Ogura Y."/>
            <person name="Gotoh Y."/>
            <person name="Hayashi T."/>
        </authorList>
    </citation>
    <scope>NUCLEOTIDE SEQUENCE [LARGE SCALE GENOMIC DNA]</scope>
    <source>
        <strain evidence="1 3">JCM18114</strain>
    </source>
</reference>
<reference evidence="2" key="2">
    <citation type="submission" date="2020-07" db="EMBL/GenBank/DDBJ databases">
        <authorList>
            <person name="Pettersson B.M.F."/>
            <person name="Behra P.R.K."/>
            <person name="Ramesh M."/>
            <person name="Das S."/>
            <person name="Dasgupta S."/>
            <person name="Kirsebom L.A."/>
        </authorList>
    </citation>
    <scope>NUCLEOTIDE SEQUENCE</scope>
    <source>
        <strain evidence="2">DSM 44203</strain>
    </source>
</reference>
<organism evidence="2 4">
    <name type="scientific">Mycolicibacterium novocastrense</name>
    <name type="common">Mycobacterium novocastrense</name>
    <dbReference type="NCBI Taxonomy" id="59813"/>
    <lineage>
        <taxon>Bacteria</taxon>
        <taxon>Bacillati</taxon>
        <taxon>Actinomycetota</taxon>
        <taxon>Actinomycetes</taxon>
        <taxon>Mycobacteriales</taxon>
        <taxon>Mycobacteriaceae</taxon>
        <taxon>Mycolicibacterium</taxon>
    </lineage>
</organism>
<proteinExistence type="predicted"/>
<evidence type="ECO:0000313" key="1">
    <source>
        <dbReference type="EMBL" id="GAT10239.1"/>
    </source>
</evidence>
<dbReference type="RefSeq" id="WP_067391373.1">
    <property type="nucleotide sequence ID" value="NZ_BCTA01000038.1"/>
</dbReference>
<dbReference type="Proteomes" id="UP001207528">
    <property type="component" value="Unassembled WGS sequence"/>
</dbReference>
<dbReference type="EMBL" id="BCTA01000038">
    <property type="protein sequence ID" value="GAT10239.1"/>
    <property type="molecule type" value="Genomic_DNA"/>
</dbReference>
<evidence type="ECO:0000313" key="3">
    <source>
        <dbReference type="Proteomes" id="UP000069773"/>
    </source>
</evidence>
<dbReference type="AlphaFoldDB" id="A0AAW5SFY5"/>
<gene>
    <name evidence="2" type="ORF">H7I77_04790</name>
    <name evidence="1" type="ORF">RMCN_3372</name>
</gene>
<sequence length="183" mass="20323">MTVALHEMPAALAARPHDPRRGIPIPFVNETDDGGVDFAAIQASRVLQCARERLCGSCGQPLGWWVAFLGGPESASQRAYLDPGMHPDCAISALSLCPHIARRQHRRAPEHRLAADVITPDTMTDTKPQRWVLGICRDYDATIMAARTPQAHVLFLPRPFKRTRTWSYTPEGRLTEQTPAPPR</sequence>